<reference evidence="5" key="1">
    <citation type="submission" date="2022-10" db="EMBL/GenBank/DDBJ databases">
        <title>Gaoshiqiia sediminis gen. nov., sp. nov., isolated from coastal sediment.</title>
        <authorList>
            <person name="Yu W.X."/>
            <person name="Mu D.S."/>
            <person name="Du J.Z."/>
            <person name="Liang Y.Q."/>
        </authorList>
    </citation>
    <scope>NUCLEOTIDE SEQUENCE</scope>
    <source>
        <strain evidence="5">A06</strain>
    </source>
</reference>
<dbReference type="EMBL" id="JAPAAF010000018">
    <property type="protein sequence ID" value="MCW0483557.1"/>
    <property type="molecule type" value="Genomic_DNA"/>
</dbReference>
<dbReference type="SUPFAM" id="SSF47413">
    <property type="entry name" value="lambda repressor-like DNA-binding domains"/>
    <property type="match status" value="1"/>
</dbReference>
<dbReference type="Gene3D" id="1.10.260.40">
    <property type="entry name" value="lambda repressor-like DNA-binding domains"/>
    <property type="match status" value="1"/>
</dbReference>
<dbReference type="CDD" id="cd00093">
    <property type="entry name" value="HTH_XRE"/>
    <property type="match status" value="1"/>
</dbReference>
<dbReference type="Gene3D" id="2.10.109.10">
    <property type="entry name" value="Umud Fragment, subunit A"/>
    <property type="match status" value="1"/>
</dbReference>
<comment type="caution">
    <text evidence="5">The sequence shown here is derived from an EMBL/GenBank/DDBJ whole genome shotgun (WGS) entry which is preliminary data.</text>
</comment>
<dbReference type="InterPro" id="IPR015927">
    <property type="entry name" value="Peptidase_S24_S26A/B/C"/>
</dbReference>
<dbReference type="PROSITE" id="PS50943">
    <property type="entry name" value="HTH_CROC1"/>
    <property type="match status" value="1"/>
</dbReference>
<dbReference type="Proteomes" id="UP001163821">
    <property type="component" value="Unassembled WGS sequence"/>
</dbReference>
<keyword evidence="1" id="KW-0805">Transcription regulation</keyword>
<dbReference type="GO" id="GO:0003677">
    <property type="term" value="F:DNA binding"/>
    <property type="evidence" value="ECO:0007669"/>
    <property type="project" value="UniProtKB-KW"/>
</dbReference>
<evidence type="ECO:0000256" key="1">
    <source>
        <dbReference type="ARBA" id="ARBA00023015"/>
    </source>
</evidence>
<keyword evidence="3" id="KW-0804">Transcription</keyword>
<evidence type="ECO:0000256" key="2">
    <source>
        <dbReference type="ARBA" id="ARBA00023125"/>
    </source>
</evidence>
<evidence type="ECO:0000256" key="3">
    <source>
        <dbReference type="ARBA" id="ARBA00023163"/>
    </source>
</evidence>
<dbReference type="CDD" id="cd06529">
    <property type="entry name" value="S24_LexA-like"/>
    <property type="match status" value="1"/>
</dbReference>
<dbReference type="Pfam" id="PF00717">
    <property type="entry name" value="Peptidase_S24"/>
    <property type="match status" value="1"/>
</dbReference>
<evidence type="ECO:0000313" key="6">
    <source>
        <dbReference type="Proteomes" id="UP001163821"/>
    </source>
</evidence>
<dbReference type="InterPro" id="IPR036286">
    <property type="entry name" value="LexA/Signal_pep-like_sf"/>
</dbReference>
<dbReference type="InterPro" id="IPR010982">
    <property type="entry name" value="Lambda_DNA-bd_dom_sf"/>
</dbReference>
<name>A0AA42CAC0_9BACT</name>
<proteinExistence type="predicted"/>
<dbReference type="AlphaFoldDB" id="A0AA42CAC0"/>
<dbReference type="PANTHER" id="PTHR40661">
    <property type="match status" value="1"/>
</dbReference>
<dbReference type="SUPFAM" id="SSF51306">
    <property type="entry name" value="LexA/Signal peptidase"/>
    <property type="match status" value="1"/>
</dbReference>
<dbReference type="RefSeq" id="WP_282592158.1">
    <property type="nucleotide sequence ID" value="NZ_JAPAAF010000018.1"/>
</dbReference>
<dbReference type="SMART" id="SM00530">
    <property type="entry name" value="HTH_XRE"/>
    <property type="match status" value="1"/>
</dbReference>
<evidence type="ECO:0000259" key="4">
    <source>
        <dbReference type="PROSITE" id="PS50943"/>
    </source>
</evidence>
<sequence>MDQLAENIKYLRKQHRLTQQELADKLQLKRSLIGSYEEGRAMPKISVLQQLAAAYNLTIDELVSINLSSGFHERSRAKGLQILPVVVDHNNDELIPIVPVKASAGYLNGFADPEFIGQLPRFSMPVPELLGGKTYRVFQIKGDSMLPVLSGSYLFCEFVESVSDLRDGQTYVLITRDEGLVYKRIYLENGTHLLLKSDNPEYEPYLVDSSSVLEIWKARGVLSFEMPKPSHLDIARLSDVLAEMKEEIRKLRDS</sequence>
<dbReference type="InterPro" id="IPR001387">
    <property type="entry name" value="Cro/C1-type_HTH"/>
</dbReference>
<organism evidence="5 6">
    <name type="scientific">Gaoshiqia sediminis</name>
    <dbReference type="NCBI Taxonomy" id="2986998"/>
    <lineage>
        <taxon>Bacteria</taxon>
        <taxon>Pseudomonadati</taxon>
        <taxon>Bacteroidota</taxon>
        <taxon>Bacteroidia</taxon>
        <taxon>Marinilabiliales</taxon>
        <taxon>Prolixibacteraceae</taxon>
        <taxon>Gaoshiqia</taxon>
    </lineage>
</organism>
<protein>
    <submittedName>
        <fullName evidence="5">LexA family transcriptional regulator</fullName>
    </submittedName>
</protein>
<dbReference type="InterPro" id="IPR039418">
    <property type="entry name" value="LexA-like"/>
</dbReference>
<feature type="domain" description="HTH cro/C1-type" evidence="4">
    <location>
        <begin position="8"/>
        <end position="62"/>
    </location>
</feature>
<keyword evidence="2" id="KW-0238">DNA-binding</keyword>
<dbReference type="PANTHER" id="PTHR40661:SF3">
    <property type="entry name" value="FELS-1 PROPHAGE TRANSCRIPTIONAL REGULATOR"/>
    <property type="match status" value="1"/>
</dbReference>
<keyword evidence="6" id="KW-1185">Reference proteome</keyword>
<evidence type="ECO:0000313" key="5">
    <source>
        <dbReference type="EMBL" id="MCW0483557.1"/>
    </source>
</evidence>
<dbReference type="Pfam" id="PF01381">
    <property type="entry name" value="HTH_3"/>
    <property type="match status" value="1"/>
</dbReference>
<accession>A0AA42CAC0</accession>
<gene>
    <name evidence="5" type="ORF">N2K84_12505</name>
</gene>